<organism evidence="1 2">
    <name type="scientific">Roseibium suaedae</name>
    <dbReference type="NCBI Taxonomy" id="735517"/>
    <lineage>
        <taxon>Bacteria</taxon>
        <taxon>Pseudomonadati</taxon>
        <taxon>Pseudomonadota</taxon>
        <taxon>Alphaproteobacteria</taxon>
        <taxon>Hyphomicrobiales</taxon>
        <taxon>Stappiaceae</taxon>
        <taxon>Roseibium</taxon>
    </lineage>
</organism>
<evidence type="ECO:0000313" key="2">
    <source>
        <dbReference type="Proteomes" id="UP000186002"/>
    </source>
</evidence>
<dbReference type="RefSeq" id="WP_073012453.1">
    <property type="nucleotide sequence ID" value="NZ_FRBW01000002.1"/>
</dbReference>
<name>A0A1M7GR35_9HYPH</name>
<dbReference type="AlphaFoldDB" id="A0A1M7GR35"/>
<gene>
    <name evidence="1" type="ORF">SAMN05444272_1994</name>
</gene>
<dbReference type="EMBL" id="FRBW01000002">
    <property type="protein sequence ID" value="SHM18655.1"/>
    <property type="molecule type" value="Genomic_DNA"/>
</dbReference>
<reference evidence="1 2" key="1">
    <citation type="submission" date="2016-11" db="EMBL/GenBank/DDBJ databases">
        <authorList>
            <person name="Jaros S."/>
            <person name="Januszkiewicz K."/>
            <person name="Wedrychowicz H."/>
        </authorList>
    </citation>
    <scope>NUCLEOTIDE SEQUENCE [LARGE SCALE GENOMIC DNA]</scope>
    <source>
        <strain evidence="1 2">DSM 22153</strain>
    </source>
</reference>
<evidence type="ECO:0008006" key="3">
    <source>
        <dbReference type="Google" id="ProtNLM"/>
    </source>
</evidence>
<dbReference type="SUPFAM" id="SSF141371">
    <property type="entry name" value="PilZ domain-like"/>
    <property type="match status" value="1"/>
</dbReference>
<sequence>MSSLEELRNQPDLREPVLVVDFDTLACIEGEITNVTQWGCSIVSPDATALHKTIGIRLGAEKQLIKATVTAVRGKNAAVVFPRQQAAGREKRRERRNPVNIPVVLKDNKTGTEISGTIVDAGRNGCRVVGEGLMSLPDEVVLEMVKFGKPMVGEFAWRNEGAAGLRLLWNAEDEKEEKEEGPAA</sequence>
<evidence type="ECO:0000313" key="1">
    <source>
        <dbReference type="EMBL" id="SHM18655.1"/>
    </source>
</evidence>
<proteinExistence type="predicted"/>
<dbReference type="OrthoDB" id="7676579at2"/>
<keyword evidence="2" id="KW-1185">Reference proteome</keyword>
<dbReference type="Proteomes" id="UP000186002">
    <property type="component" value="Unassembled WGS sequence"/>
</dbReference>
<accession>A0A1M7GR35</accession>
<protein>
    <recommendedName>
        <fullName evidence="3">PilZ domain-containing protein</fullName>
    </recommendedName>
</protein>